<sequence length="172" mass="18838">MIYGGGARGLRGVWPVNSLNKSAFPVYGRPNLVVISDEKTETCCRTVRASEKNLCAAEADNITYLEEKPAEIKPARLELMRSKRHALWSIPVMREIATALKLISSSSIRAALKISEMIRPPVDRKIPSRIAVCLSSVESIRAMATVLVLCCKILTISAAGRECNKVSHVCSI</sequence>
<evidence type="ECO:0000313" key="1">
    <source>
        <dbReference type="EMBL" id="TGZ61715.1"/>
    </source>
</evidence>
<evidence type="ECO:0000313" key="2">
    <source>
        <dbReference type="Proteomes" id="UP000308267"/>
    </source>
</evidence>
<dbReference type="Proteomes" id="UP000308267">
    <property type="component" value="Unassembled WGS sequence"/>
</dbReference>
<dbReference type="AlphaFoldDB" id="A0A4S2LDY1"/>
<keyword evidence="2" id="KW-1185">Reference proteome</keyword>
<comment type="caution">
    <text evidence="1">The sequence shown here is derived from an EMBL/GenBank/DDBJ whole genome shotgun (WGS) entry which is preliminary data.</text>
</comment>
<organism evidence="1 2">
    <name type="scientific">Opisthorchis felineus</name>
    <dbReference type="NCBI Taxonomy" id="147828"/>
    <lineage>
        <taxon>Eukaryota</taxon>
        <taxon>Metazoa</taxon>
        <taxon>Spiralia</taxon>
        <taxon>Lophotrochozoa</taxon>
        <taxon>Platyhelminthes</taxon>
        <taxon>Trematoda</taxon>
        <taxon>Digenea</taxon>
        <taxon>Opisthorchiida</taxon>
        <taxon>Opisthorchiata</taxon>
        <taxon>Opisthorchiidae</taxon>
        <taxon>Opisthorchis</taxon>
    </lineage>
</organism>
<protein>
    <submittedName>
        <fullName evidence="1">Uncharacterized protein</fullName>
    </submittedName>
</protein>
<accession>A0A4S2LDY1</accession>
<reference evidence="1 2" key="1">
    <citation type="journal article" date="2019" name="BMC Genomics">
        <title>New insights from Opisthorchis felineus genome: update on genomics of the epidemiologically important liver flukes.</title>
        <authorList>
            <person name="Ershov N.I."/>
            <person name="Mordvinov V.A."/>
            <person name="Prokhortchouk E.B."/>
            <person name="Pakharukova M.Y."/>
            <person name="Gunbin K.V."/>
            <person name="Ustyantsev K."/>
            <person name="Genaev M.A."/>
            <person name="Blinov A.G."/>
            <person name="Mazur A."/>
            <person name="Boulygina E."/>
            <person name="Tsygankova S."/>
            <person name="Khrameeva E."/>
            <person name="Chekanov N."/>
            <person name="Fan G."/>
            <person name="Xiao A."/>
            <person name="Zhang H."/>
            <person name="Xu X."/>
            <person name="Yang H."/>
            <person name="Solovyev V."/>
            <person name="Lee S.M."/>
            <person name="Liu X."/>
            <person name="Afonnikov D.A."/>
            <person name="Skryabin K.G."/>
        </authorList>
    </citation>
    <scope>NUCLEOTIDE SEQUENCE [LARGE SCALE GENOMIC DNA]</scope>
    <source>
        <strain evidence="1">AK-0245</strain>
        <tissue evidence="1">Whole organism</tissue>
    </source>
</reference>
<proteinExistence type="predicted"/>
<gene>
    <name evidence="1" type="ORF">CRM22_007841</name>
</gene>
<name>A0A4S2LDY1_OPIFE</name>
<dbReference type="EMBL" id="SJOL01007819">
    <property type="protein sequence ID" value="TGZ61715.1"/>
    <property type="molecule type" value="Genomic_DNA"/>
</dbReference>